<dbReference type="CDD" id="cd00130">
    <property type="entry name" value="PAS"/>
    <property type="match status" value="1"/>
</dbReference>
<dbReference type="Pfam" id="PF00989">
    <property type="entry name" value="PAS"/>
    <property type="match status" value="1"/>
</dbReference>
<dbReference type="PROSITE" id="PS50113">
    <property type="entry name" value="PAC"/>
    <property type="match status" value="1"/>
</dbReference>
<dbReference type="PROSITE" id="PS50111">
    <property type="entry name" value="CHEMOTAXIS_TRANSDUC_2"/>
    <property type="match status" value="1"/>
</dbReference>
<dbReference type="InterPro" id="IPR004090">
    <property type="entry name" value="Chemotax_Me-accpt_rcpt"/>
</dbReference>
<dbReference type="SUPFAM" id="SSF58104">
    <property type="entry name" value="Methyl-accepting chemotaxis protein (MCP) signaling domain"/>
    <property type="match status" value="1"/>
</dbReference>
<dbReference type="SUPFAM" id="SSF55785">
    <property type="entry name" value="PYP-like sensor domain (PAS domain)"/>
    <property type="match status" value="1"/>
</dbReference>
<dbReference type="SMART" id="SM00304">
    <property type="entry name" value="HAMP"/>
    <property type="match status" value="1"/>
</dbReference>
<dbReference type="InterPro" id="IPR000700">
    <property type="entry name" value="PAS-assoc_C"/>
</dbReference>
<dbReference type="FunFam" id="1.10.287.950:FF:000001">
    <property type="entry name" value="Methyl-accepting chemotaxis sensory transducer"/>
    <property type="match status" value="1"/>
</dbReference>
<dbReference type="NCBIfam" id="TIGR00229">
    <property type="entry name" value="sensory_box"/>
    <property type="match status" value="1"/>
</dbReference>
<dbReference type="SMART" id="SM00091">
    <property type="entry name" value="PAS"/>
    <property type="match status" value="1"/>
</dbReference>
<dbReference type="PRINTS" id="PR00260">
    <property type="entry name" value="CHEMTRNSDUCR"/>
</dbReference>
<evidence type="ECO:0000313" key="11">
    <source>
        <dbReference type="Proteomes" id="UP000189733"/>
    </source>
</evidence>
<keyword evidence="5" id="KW-0812">Transmembrane</keyword>
<keyword evidence="2 4" id="KW-0807">Transducer</keyword>
<dbReference type="PROSITE" id="PS50112">
    <property type="entry name" value="PAS"/>
    <property type="match status" value="1"/>
</dbReference>
<dbReference type="SMART" id="SM00283">
    <property type="entry name" value="MA"/>
    <property type="match status" value="1"/>
</dbReference>
<comment type="subcellular location">
    <subcellularLocation>
        <location evidence="1">Membrane</location>
    </subcellularLocation>
</comment>
<feature type="domain" description="Methyl-accepting transducer" evidence="6">
    <location>
        <begin position="399"/>
        <end position="635"/>
    </location>
</feature>
<dbReference type="Gene3D" id="1.10.287.950">
    <property type="entry name" value="Methyl-accepting chemotaxis protein"/>
    <property type="match status" value="1"/>
</dbReference>
<dbReference type="GO" id="GO:0007165">
    <property type="term" value="P:signal transduction"/>
    <property type="evidence" value="ECO:0007669"/>
    <property type="project" value="UniProtKB-KW"/>
</dbReference>
<evidence type="ECO:0000256" key="5">
    <source>
        <dbReference type="SAM" id="Phobius"/>
    </source>
</evidence>
<dbReference type="Proteomes" id="UP000189733">
    <property type="component" value="Unassembled WGS sequence"/>
</dbReference>
<dbReference type="PROSITE" id="PS50885">
    <property type="entry name" value="HAMP"/>
    <property type="match status" value="1"/>
</dbReference>
<gene>
    <name evidence="10" type="ORF">SAMN02745702_02604</name>
</gene>
<evidence type="ECO:0000256" key="4">
    <source>
        <dbReference type="PROSITE-ProRule" id="PRU00284"/>
    </source>
</evidence>
<evidence type="ECO:0000259" key="8">
    <source>
        <dbReference type="PROSITE" id="PS50113"/>
    </source>
</evidence>
<dbReference type="STRING" id="1121442.SAMN02745702_02604"/>
<protein>
    <submittedName>
        <fullName evidence="10">Methyl-accepting chemotaxis sensory transducer with Pas/Pac sensor</fullName>
    </submittedName>
</protein>
<keyword evidence="5" id="KW-0472">Membrane</keyword>
<feature type="transmembrane region" description="Helical" evidence="5">
    <location>
        <begin position="12"/>
        <end position="31"/>
    </location>
</feature>
<evidence type="ECO:0000256" key="3">
    <source>
        <dbReference type="ARBA" id="ARBA00029447"/>
    </source>
</evidence>
<dbReference type="GO" id="GO:0006355">
    <property type="term" value="P:regulation of DNA-templated transcription"/>
    <property type="evidence" value="ECO:0007669"/>
    <property type="project" value="InterPro"/>
</dbReference>
<evidence type="ECO:0000259" key="7">
    <source>
        <dbReference type="PROSITE" id="PS50112"/>
    </source>
</evidence>
<evidence type="ECO:0000259" key="9">
    <source>
        <dbReference type="PROSITE" id="PS50885"/>
    </source>
</evidence>
<evidence type="ECO:0000259" key="6">
    <source>
        <dbReference type="PROSITE" id="PS50111"/>
    </source>
</evidence>
<keyword evidence="11" id="KW-1185">Reference proteome</keyword>
<feature type="domain" description="PAS" evidence="7">
    <location>
        <begin position="267"/>
        <end position="315"/>
    </location>
</feature>
<evidence type="ECO:0000256" key="1">
    <source>
        <dbReference type="ARBA" id="ARBA00004370"/>
    </source>
</evidence>
<accession>A0A1T4WSE1</accession>
<dbReference type="Gene3D" id="3.30.450.20">
    <property type="entry name" value="PAS domain"/>
    <property type="match status" value="1"/>
</dbReference>
<dbReference type="GO" id="GO:0006935">
    <property type="term" value="P:chemotaxis"/>
    <property type="evidence" value="ECO:0007669"/>
    <property type="project" value="InterPro"/>
</dbReference>
<dbReference type="OrthoDB" id="9816383at2"/>
<evidence type="ECO:0000256" key="2">
    <source>
        <dbReference type="ARBA" id="ARBA00023224"/>
    </source>
</evidence>
<dbReference type="Pfam" id="PF00015">
    <property type="entry name" value="MCPsignal"/>
    <property type="match status" value="1"/>
</dbReference>
<dbReference type="InterPro" id="IPR013767">
    <property type="entry name" value="PAS_fold"/>
</dbReference>
<dbReference type="InterPro" id="IPR000014">
    <property type="entry name" value="PAS"/>
</dbReference>
<dbReference type="EMBL" id="FUYA01000010">
    <property type="protein sequence ID" value="SKA80037.1"/>
    <property type="molecule type" value="Genomic_DNA"/>
</dbReference>
<dbReference type="Gene3D" id="3.30.450.290">
    <property type="match status" value="1"/>
</dbReference>
<keyword evidence="5" id="KW-1133">Transmembrane helix</keyword>
<sequence>MNFYSKSLQLKILVPVSIVTLLTFITLGVTISKRHRQATDEILQQATTRLSATLLSAIEEPMRIGDNASTKAQLVKIAKDYPDVQVYLTNFRGNVTYSTDPKSIRTQFTDSYANGKLTQQLSASLSRGENSSALHEFAGRPYFSNIQTIPNAPACHHCHGASQAVLGSMIFLQDVSPEFAEMRTSENLTLGISLGGAVVLLLVLLGFIRKMVLGKVLNIAEISSRIRDGDYEAHFERNGNDELAKLSDNLHDMVQKVQDQLQYSQGILEGISTPLIVTDKERRITFVNSPMLHALGKEGQDLTGTPLYNLISAQNADRSHLAKHCIEQGESDSGLLHFTRNDGTVVPLHFDVSPLQDANAETVGATLMMIDMSREEKARERISQQQEKLLKVAAKVTDVSTTLSGSAQKLEHEMDELTSNVTQTSSQTGQVATAMEEMNATVLEVAKNANQAAEISQEASTVAQSGGKEVDRTVGETRQVAKTTQELAQYLEDLSNKADNIGSVMEVISDIADQTNLLALNAAIEAARAGDAGRGFAVVADEVRKLAEKTMNATKEVDHAIEAIQTSTRAAVREMENTRERAEGTEKLAENAGDVLEDIVTRSDSIADMVRSIATAADQQSSTSEEININVSTINELTGDIAERVASANRAIKNVTTMAGELNELIEQFKRTE</sequence>
<proteinExistence type="inferred from homology"/>
<feature type="transmembrane region" description="Helical" evidence="5">
    <location>
        <begin position="188"/>
        <end position="208"/>
    </location>
</feature>
<feature type="domain" description="PAC" evidence="8">
    <location>
        <begin position="332"/>
        <end position="384"/>
    </location>
</feature>
<evidence type="ECO:0000313" key="10">
    <source>
        <dbReference type="EMBL" id="SKA80037.1"/>
    </source>
</evidence>
<reference evidence="10 11" key="1">
    <citation type="submission" date="2017-02" db="EMBL/GenBank/DDBJ databases">
        <authorList>
            <person name="Peterson S.W."/>
        </authorList>
    </citation>
    <scope>NUCLEOTIDE SEQUENCE [LARGE SCALE GENOMIC DNA]</scope>
    <source>
        <strain evidence="10 11">DSM 18034</strain>
    </source>
</reference>
<dbReference type="Gene3D" id="6.10.340.10">
    <property type="match status" value="1"/>
</dbReference>
<dbReference type="InterPro" id="IPR003660">
    <property type="entry name" value="HAMP_dom"/>
</dbReference>
<dbReference type="InterPro" id="IPR004089">
    <property type="entry name" value="MCPsignal_dom"/>
</dbReference>
<dbReference type="InterPro" id="IPR035965">
    <property type="entry name" value="PAS-like_dom_sf"/>
</dbReference>
<dbReference type="CDD" id="cd06225">
    <property type="entry name" value="HAMP"/>
    <property type="match status" value="1"/>
</dbReference>
<name>A0A1T4WSE1_9BACT</name>
<comment type="similarity">
    <text evidence="3">Belongs to the methyl-accepting chemotaxis (MCP) protein family.</text>
</comment>
<dbReference type="GO" id="GO:0004888">
    <property type="term" value="F:transmembrane signaling receptor activity"/>
    <property type="evidence" value="ECO:0007669"/>
    <property type="project" value="InterPro"/>
</dbReference>
<dbReference type="RefSeq" id="WP_078685873.1">
    <property type="nucleotide sequence ID" value="NZ_FUYA01000010.1"/>
</dbReference>
<dbReference type="CDD" id="cd11386">
    <property type="entry name" value="MCP_signal"/>
    <property type="match status" value="1"/>
</dbReference>
<dbReference type="PANTHER" id="PTHR32089:SF112">
    <property type="entry name" value="LYSOZYME-LIKE PROTEIN-RELATED"/>
    <property type="match status" value="1"/>
</dbReference>
<dbReference type="GO" id="GO:0016020">
    <property type="term" value="C:membrane"/>
    <property type="evidence" value="ECO:0007669"/>
    <property type="project" value="UniProtKB-SubCell"/>
</dbReference>
<dbReference type="AlphaFoldDB" id="A0A1T4WSE1"/>
<organism evidence="10 11">
    <name type="scientific">Desulfobaculum bizertense DSM 18034</name>
    <dbReference type="NCBI Taxonomy" id="1121442"/>
    <lineage>
        <taxon>Bacteria</taxon>
        <taxon>Pseudomonadati</taxon>
        <taxon>Thermodesulfobacteriota</taxon>
        <taxon>Desulfovibrionia</taxon>
        <taxon>Desulfovibrionales</taxon>
        <taxon>Desulfovibrionaceae</taxon>
        <taxon>Desulfobaculum</taxon>
    </lineage>
</organism>
<dbReference type="PANTHER" id="PTHR32089">
    <property type="entry name" value="METHYL-ACCEPTING CHEMOTAXIS PROTEIN MCPB"/>
    <property type="match status" value="1"/>
</dbReference>
<feature type="domain" description="HAMP" evidence="9">
    <location>
        <begin position="210"/>
        <end position="262"/>
    </location>
</feature>